<dbReference type="OrthoDB" id="27092at2"/>
<keyword evidence="7" id="KW-1185">Reference proteome</keyword>
<feature type="active site" description="Proton acceptor" evidence="4">
    <location>
        <position position="378"/>
    </location>
</feature>
<dbReference type="Proteomes" id="UP000470384">
    <property type="component" value="Unassembled WGS sequence"/>
</dbReference>
<evidence type="ECO:0000256" key="1">
    <source>
        <dbReference type="ARBA" id="ARBA00010088"/>
    </source>
</evidence>
<evidence type="ECO:0000256" key="4">
    <source>
        <dbReference type="PIRSR" id="PIRSR001112-1"/>
    </source>
</evidence>
<evidence type="ECO:0000256" key="2">
    <source>
        <dbReference type="ARBA" id="ARBA00022797"/>
    </source>
</evidence>
<dbReference type="Gene3D" id="3.40.50.1820">
    <property type="entry name" value="alpha/beta hydrolase"/>
    <property type="match status" value="1"/>
</dbReference>
<evidence type="ECO:0000256" key="3">
    <source>
        <dbReference type="ARBA" id="ARBA00022801"/>
    </source>
</evidence>
<evidence type="ECO:0000313" key="6">
    <source>
        <dbReference type="EMBL" id="NBG94591.1"/>
    </source>
</evidence>
<name>A0A845Q920_9HYPH</name>
<accession>A0A845Q920</accession>
<feature type="active site" description="Nucleophile" evidence="4">
    <location>
        <position position="191"/>
    </location>
</feature>
<feature type="active site" description="Proton donor" evidence="4">
    <location>
        <position position="320"/>
    </location>
</feature>
<comment type="caution">
    <text evidence="6">The sequence shown here is derived from an EMBL/GenBank/DDBJ whole genome shotgun (WGS) entry which is preliminary data.</text>
</comment>
<evidence type="ECO:0000259" key="5">
    <source>
        <dbReference type="Pfam" id="PF06441"/>
    </source>
</evidence>
<dbReference type="EMBL" id="WXYQ01000001">
    <property type="protein sequence ID" value="NBG94591.1"/>
    <property type="molecule type" value="Genomic_DNA"/>
</dbReference>
<evidence type="ECO:0000313" key="7">
    <source>
        <dbReference type="Proteomes" id="UP000470384"/>
    </source>
</evidence>
<dbReference type="PANTHER" id="PTHR21661">
    <property type="entry name" value="EPOXIDE HYDROLASE 1-RELATED"/>
    <property type="match status" value="1"/>
</dbReference>
<dbReference type="InterPro" id="IPR029058">
    <property type="entry name" value="AB_hydrolase_fold"/>
</dbReference>
<comment type="similarity">
    <text evidence="1">Belongs to the peptidase S33 family.</text>
</comment>
<dbReference type="InterPro" id="IPR010497">
    <property type="entry name" value="Epoxide_hydro_N"/>
</dbReference>
<protein>
    <submittedName>
        <fullName evidence="6">Alpha/beta fold hydrolase</fullName>
    </submittedName>
</protein>
<dbReference type="PIRSF" id="PIRSF001112">
    <property type="entry name" value="Epoxide_hydrolase"/>
    <property type="match status" value="1"/>
</dbReference>
<proteinExistence type="inferred from homology"/>
<dbReference type="InterPro" id="IPR000639">
    <property type="entry name" value="Epox_hydrolase-like"/>
</dbReference>
<dbReference type="GO" id="GO:0004301">
    <property type="term" value="F:epoxide hydrolase activity"/>
    <property type="evidence" value="ECO:0007669"/>
    <property type="project" value="TreeGrafter"/>
</dbReference>
<dbReference type="SUPFAM" id="SSF53474">
    <property type="entry name" value="alpha/beta-Hydrolases"/>
    <property type="match status" value="1"/>
</dbReference>
<sequence>MRPRLPHPRNPDTMTTPTPFTISIPQQKLDTIADKVRGFEWIHVPENDGWAYGCNQAYLKELCAYWLDGYDWRSWEAKLNTLPQFIAPVDGIDIHYVHIKGSNPGNPPLLITHGWPGSFFEFFEVLDKLANPGNYGGDPDAGRDVVAPSIPGYAFSGRPAKPMGPRAVAALWNAFMRDVLGYDKYIAQGGDWGSIISGWIAHDHCKDKQGGCLAVHFNMFGIRGDMTPKTDEDQAWMQHMAGMQMLETAYLQIQGTKPLSLAFAMADSPVGQAAWIVEKFHTWGDVRKDDIESAFTKDQLLTNLMLYVATDSFNTSTWIYRGMFEEGGVNLAPGEAVSIPTGIAKFAGETVYPFPPRSMMEEAFTNIIQWTEHDRGGHFAALENPAAFVADVSDFLSKAPQS</sequence>
<organism evidence="6 7">
    <name type="scientific">Pyruvatibacter mobilis</name>
    <dbReference type="NCBI Taxonomy" id="1712261"/>
    <lineage>
        <taxon>Bacteria</taxon>
        <taxon>Pseudomonadati</taxon>
        <taxon>Pseudomonadota</taxon>
        <taxon>Alphaproteobacteria</taxon>
        <taxon>Hyphomicrobiales</taxon>
        <taxon>Parvibaculaceae</taxon>
        <taxon>Pyruvatibacter</taxon>
    </lineage>
</organism>
<dbReference type="PANTHER" id="PTHR21661:SF35">
    <property type="entry name" value="EPOXIDE HYDROLASE"/>
    <property type="match status" value="1"/>
</dbReference>
<feature type="domain" description="Epoxide hydrolase N-terminal" evidence="5">
    <location>
        <begin position="18"/>
        <end position="122"/>
    </location>
</feature>
<dbReference type="Pfam" id="PF06441">
    <property type="entry name" value="EHN"/>
    <property type="match status" value="1"/>
</dbReference>
<keyword evidence="2" id="KW-0058">Aromatic hydrocarbons catabolism</keyword>
<gene>
    <name evidence="6" type="ORF">GTQ45_02445</name>
</gene>
<dbReference type="AlphaFoldDB" id="A0A845Q920"/>
<dbReference type="GO" id="GO:0097176">
    <property type="term" value="P:epoxide metabolic process"/>
    <property type="evidence" value="ECO:0007669"/>
    <property type="project" value="TreeGrafter"/>
</dbReference>
<dbReference type="PRINTS" id="PR00412">
    <property type="entry name" value="EPOXHYDRLASE"/>
</dbReference>
<dbReference type="InterPro" id="IPR016292">
    <property type="entry name" value="Epoxide_hydrolase"/>
</dbReference>
<keyword evidence="3 6" id="KW-0378">Hydrolase</keyword>
<reference evidence="6 7" key="1">
    <citation type="journal article" date="2016" name="Int. J. Syst. Evol. Microbiol.">
        <title>Pyruvatibacter mobilis gen. nov., sp. nov., a marine bacterium from the culture broth of Picochlorum sp. 122.</title>
        <authorList>
            <person name="Wang G."/>
            <person name="Tang M."/>
            <person name="Wu H."/>
            <person name="Dai S."/>
            <person name="Li T."/>
            <person name="Chen C."/>
            <person name="He H."/>
            <person name="Fan J."/>
            <person name="Xiang W."/>
            <person name="Li X."/>
        </authorList>
    </citation>
    <scope>NUCLEOTIDE SEQUENCE [LARGE SCALE GENOMIC DNA]</scope>
    <source>
        <strain evidence="6 7">GYP-11</strain>
    </source>
</reference>